<proteinExistence type="predicted"/>
<dbReference type="Gene3D" id="3.30.460.10">
    <property type="entry name" value="Beta Polymerase, domain 2"/>
    <property type="match status" value="1"/>
</dbReference>
<gene>
    <name evidence="1" type="ORF">BBD41_22805</name>
</gene>
<reference evidence="1" key="1">
    <citation type="submission" date="2016-08" db="EMBL/GenBank/DDBJ databases">
        <title>Complete Genome Seqeunce of Paenibacillus sp. nov. IHBB 9852 from high altitute lake of Indian trans-Himalayas.</title>
        <authorList>
            <person name="Kiran S."/>
            <person name="Swarnkar M.K."/>
            <person name="Rana A."/>
            <person name="Tewari R."/>
            <person name="Gulati A."/>
        </authorList>
    </citation>
    <scope>NUCLEOTIDE SEQUENCE [LARGE SCALE GENOMIC DNA]</scope>
    <source>
        <strain evidence="1">IHBB 9852</strain>
    </source>
</reference>
<accession>A0A1B2E5E1</accession>
<dbReference type="KEGG" id="pib:BBD41_22805"/>
<dbReference type="Pfam" id="PF04229">
    <property type="entry name" value="GrpB"/>
    <property type="match status" value="1"/>
</dbReference>
<dbReference type="AlphaFoldDB" id="A0A1B2E5E1"/>
<evidence type="ECO:0000313" key="1">
    <source>
        <dbReference type="EMBL" id="ANY75173.1"/>
    </source>
</evidence>
<dbReference type="SUPFAM" id="SSF81301">
    <property type="entry name" value="Nucleotidyltransferase"/>
    <property type="match status" value="1"/>
</dbReference>
<evidence type="ECO:0008006" key="2">
    <source>
        <dbReference type="Google" id="ProtNLM"/>
    </source>
</evidence>
<name>A0A1B2E5E1_9BACL</name>
<dbReference type="PANTHER" id="PTHR34822:SF1">
    <property type="entry name" value="GRPB FAMILY PROTEIN"/>
    <property type="match status" value="1"/>
</dbReference>
<dbReference type="EMBL" id="CP016809">
    <property type="protein sequence ID" value="ANY75173.1"/>
    <property type="molecule type" value="Genomic_DNA"/>
</dbReference>
<dbReference type="InterPro" id="IPR007344">
    <property type="entry name" value="GrpB/CoaE"/>
</dbReference>
<organism evidence="1">
    <name type="scientific">Paenibacillus ihbetae</name>
    <dbReference type="NCBI Taxonomy" id="1870820"/>
    <lineage>
        <taxon>Bacteria</taxon>
        <taxon>Bacillati</taxon>
        <taxon>Bacillota</taxon>
        <taxon>Bacilli</taxon>
        <taxon>Bacillales</taxon>
        <taxon>Paenibacillaceae</taxon>
        <taxon>Paenibacillus</taxon>
    </lineage>
</organism>
<sequence length="181" mass="21547">MSDPIIVVPYDSSWKQEFKSIGFEIQQALGELAIRIDHIGSTSIEGLDAKPIIDIQISVRSLEPMEIYKTKLENIGFVYRYDNPDLTKRYFREKLGRKRIHIHIKEFGSWSEQCSLLFRDYLRTNVDERRKYAEVKYDLMKQYRNDRDRYVEGKEPIIWEIMSRASKWSQVTGWKPGKTDM</sequence>
<dbReference type="InterPro" id="IPR043519">
    <property type="entry name" value="NT_sf"/>
</dbReference>
<dbReference type="PANTHER" id="PTHR34822">
    <property type="entry name" value="GRPB DOMAIN PROTEIN (AFU_ORTHOLOGUE AFUA_1G01530)"/>
    <property type="match status" value="1"/>
</dbReference>
<dbReference type="RefSeq" id="WP_099478834.1">
    <property type="nucleotide sequence ID" value="NZ_CP016809.1"/>
</dbReference>
<protein>
    <recommendedName>
        <fullName evidence="2">GrpB family protein</fullName>
    </recommendedName>
</protein>